<feature type="compositionally biased region" description="Low complexity" evidence="1">
    <location>
        <begin position="26"/>
        <end position="40"/>
    </location>
</feature>
<name>A0ABR7LAM8_9PSEU</name>
<feature type="chain" id="PRO_5046775525" evidence="2">
    <location>
        <begin position="27"/>
        <end position="190"/>
    </location>
</feature>
<feature type="signal peptide" evidence="2">
    <location>
        <begin position="1"/>
        <end position="26"/>
    </location>
</feature>
<dbReference type="PROSITE" id="PS51257">
    <property type="entry name" value="PROKAR_LIPOPROTEIN"/>
    <property type="match status" value="1"/>
</dbReference>
<evidence type="ECO:0000313" key="3">
    <source>
        <dbReference type="EMBL" id="MBC6449774.1"/>
    </source>
</evidence>
<keyword evidence="4" id="KW-1185">Reference proteome</keyword>
<sequence length="190" mass="19734">MAGIRQGTLFFAALALVAGCSSPPAATPASPTTVDVPSVTKPLDTKGFTGDPCAMLTEADRAELGLPTAEKNDELGRAACDLHAGTAGQKPLEFLRVQIMATPGLKGLTAQCGTSEAARCEGWMVDSVEGYPVIRANGELEAKHGACKEFLGISDQAVIMINDVRTRSASAPDCSRADRTAAMVIRSLTP</sequence>
<keyword evidence="2" id="KW-0732">Signal</keyword>
<evidence type="ECO:0000313" key="4">
    <source>
        <dbReference type="Proteomes" id="UP000734823"/>
    </source>
</evidence>
<organism evidence="3 4">
    <name type="scientific">Actinokineospora xionganensis</name>
    <dbReference type="NCBI Taxonomy" id="2684470"/>
    <lineage>
        <taxon>Bacteria</taxon>
        <taxon>Bacillati</taxon>
        <taxon>Actinomycetota</taxon>
        <taxon>Actinomycetes</taxon>
        <taxon>Pseudonocardiales</taxon>
        <taxon>Pseudonocardiaceae</taxon>
        <taxon>Actinokineospora</taxon>
    </lineage>
</organism>
<gene>
    <name evidence="3" type="ORF">GPZ80_21680</name>
</gene>
<dbReference type="InterPro" id="IPR024520">
    <property type="entry name" value="DUF3558"/>
</dbReference>
<proteinExistence type="predicted"/>
<feature type="region of interest" description="Disordered" evidence="1">
    <location>
        <begin position="26"/>
        <end position="45"/>
    </location>
</feature>
<evidence type="ECO:0000256" key="1">
    <source>
        <dbReference type="SAM" id="MobiDB-lite"/>
    </source>
</evidence>
<dbReference type="Proteomes" id="UP000734823">
    <property type="component" value="Unassembled WGS sequence"/>
</dbReference>
<dbReference type="RefSeq" id="WP_187222809.1">
    <property type="nucleotide sequence ID" value="NZ_JABVED010000012.1"/>
</dbReference>
<evidence type="ECO:0000256" key="2">
    <source>
        <dbReference type="SAM" id="SignalP"/>
    </source>
</evidence>
<dbReference type="EMBL" id="JABVED010000012">
    <property type="protein sequence ID" value="MBC6449774.1"/>
    <property type="molecule type" value="Genomic_DNA"/>
</dbReference>
<reference evidence="3 4" key="1">
    <citation type="submission" date="2020-06" db="EMBL/GenBank/DDBJ databases">
        <title>Actinokineospora xiongansis sp. nov., isolated from soil of Baiyangdian.</title>
        <authorList>
            <person name="Zhang X."/>
        </authorList>
    </citation>
    <scope>NUCLEOTIDE SEQUENCE [LARGE SCALE GENOMIC DNA]</scope>
    <source>
        <strain evidence="3 4">HBU206404</strain>
    </source>
</reference>
<protein>
    <submittedName>
        <fullName evidence="3">DUF3558 domain-containing protein</fullName>
    </submittedName>
</protein>
<accession>A0ABR7LAM8</accession>
<dbReference type="Pfam" id="PF12079">
    <property type="entry name" value="DUF3558"/>
    <property type="match status" value="1"/>
</dbReference>
<comment type="caution">
    <text evidence="3">The sequence shown here is derived from an EMBL/GenBank/DDBJ whole genome shotgun (WGS) entry which is preliminary data.</text>
</comment>